<dbReference type="InterPro" id="IPR002716">
    <property type="entry name" value="PIN_dom"/>
</dbReference>
<reference evidence="8" key="2">
    <citation type="journal article" date="2015" name="Gigascience">
        <title>Reconstructing a comprehensive transcriptome assembly of a white-pupal translocated strain of the pest fruit fly Bactrocera cucurbitae.</title>
        <authorList>
            <person name="Sim S.B."/>
            <person name="Calla B."/>
            <person name="Hall B."/>
            <person name="DeRego T."/>
            <person name="Geib S.M."/>
        </authorList>
    </citation>
    <scope>NUCLEOTIDE SEQUENCE</scope>
</reference>
<feature type="region of interest" description="Disordered" evidence="6">
    <location>
        <begin position="38"/>
        <end position="64"/>
    </location>
</feature>
<evidence type="ECO:0000259" key="7">
    <source>
        <dbReference type="SMART" id="SM00670"/>
    </source>
</evidence>
<feature type="compositionally biased region" description="Low complexity" evidence="6">
    <location>
        <begin position="478"/>
        <end position="487"/>
    </location>
</feature>
<feature type="compositionally biased region" description="Polar residues" evidence="6">
    <location>
        <begin position="38"/>
        <end position="54"/>
    </location>
</feature>
<dbReference type="InterPro" id="IPR045153">
    <property type="entry name" value="Est1/Ebs1-like"/>
</dbReference>
<evidence type="ECO:0000256" key="2">
    <source>
        <dbReference type="ARBA" id="ARBA00004496"/>
    </source>
</evidence>
<evidence type="ECO:0000256" key="6">
    <source>
        <dbReference type="SAM" id="MobiDB-lite"/>
    </source>
</evidence>
<dbReference type="Pfam" id="PF10374">
    <property type="entry name" value="EST1"/>
    <property type="match status" value="1"/>
</dbReference>
<evidence type="ECO:0000256" key="3">
    <source>
        <dbReference type="ARBA" id="ARBA00022490"/>
    </source>
</evidence>
<keyword evidence="4" id="KW-0866">Nonsense-mediated mRNA decay</keyword>
<dbReference type="GO" id="GO:0005697">
    <property type="term" value="C:telomerase holoenzyme complex"/>
    <property type="evidence" value="ECO:0007669"/>
    <property type="project" value="TreeGrafter"/>
</dbReference>
<feature type="compositionally biased region" description="Polar residues" evidence="6">
    <location>
        <begin position="122"/>
        <end position="131"/>
    </location>
</feature>
<evidence type="ECO:0000313" key="8">
    <source>
        <dbReference type="EMBL" id="JAD04337.1"/>
    </source>
</evidence>
<sequence>MNQKGAREQNDISIIRNLPKRLQQRLVEDVSDNSLVTVVDTTRQSSSGQPSTSKGGAKKDDNDKISRRFLQKQNTTGIANQQGNGAIDVTSIDFFLPKSAPRTRTLNKNNLRKETVPVLETSGKSVESKPNNIKCVTPTTNSNASNSSIPGILRLNDTKHVQLVAAEKSKNCNEKNACRDNGKKTTARMHQINDQYTKADNILTKSPARQLQRQLKPPPWFDMLTGIQYVEQLPKLYEKVTSFIQQNKVIENWPEFNEARLELQNIFTNLLLQQLKLCCEQKIDTFFWKLLYYNVREYFISNSKLTAADDKHNRLLLLIDEGLDFYTKLHMKLNTKYINTDQKQTANNITIEKEAPTQRSTHKFEFIAKVAAQKLLICLGDLCRYKTKELQTNDYTDAAKYYQQAQTLIPTNGIPYNQLAILSIYARKKFDAVYFHMRSLMSSNAIYSARESLLVLFDEIRKKYEETELKTSPVHQGSPRNNNSRNSKSMRKEVWIHVDGVRRLHHSAEPDNNKSKSVALKEEKKLKELTSEELLRRFTSLYLYVIGKLYTGIGMESIVEQQRKLLAELNVLLSRSPFPMKRSRLLKIVALNIFSLEHNMHKESRREIRYYAFNFCNQFLGLLLCKCNQLYKTFKVDILEREMLCHADLNTLLQYINIYTDWLSRNVDIWEPVRSEEHIIIDCWSEWASFYEFLRRMIDETAINRAPRYMLEEELYLLGFTPIMSATNNSSVHKNVVMPSSNDSEQFFPRILKIHAFNAHYAKDVEKLLMHNDSFTLEELNGAMEQALCTLQSDEDDNSENIVVNGESAELTLKELNAAKTDCIEDAQISQLSRRKKELEARSNVKKMYSAKLEEILKFVDTTLYIEVRPKYLMPDTNCFIDCLDDFQKLINEYKRYILVIPLTVVKELDGLAKGVKVESYQNSLQFQRIHHYDDVSTCAKRSLDFIRSAKNNVKCATTKGSFINASLFALCEEENVSNDDKILATAVALSKTMSTETNKDGKYFIQTELVMITTDRNLRVKALARNLTVSEMGEFLKWVKDCHA</sequence>
<dbReference type="SUPFAM" id="SSF88723">
    <property type="entry name" value="PIN domain-like"/>
    <property type="match status" value="1"/>
</dbReference>
<dbReference type="InterPro" id="IPR018834">
    <property type="entry name" value="DNA/RNA-bd_Est1-type"/>
</dbReference>
<evidence type="ECO:0000256" key="1">
    <source>
        <dbReference type="ARBA" id="ARBA00004123"/>
    </source>
</evidence>
<dbReference type="SUPFAM" id="SSF48452">
    <property type="entry name" value="TPR-like"/>
    <property type="match status" value="1"/>
</dbReference>
<feature type="region of interest" description="Disordered" evidence="6">
    <location>
        <begin position="121"/>
        <end position="143"/>
    </location>
</feature>
<dbReference type="Pfam" id="PF10373">
    <property type="entry name" value="EST1_DNA_bind"/>
    <property type="match status" value="1"/>
</dbReference>
<feature type="domain" description="PIN" evidence="7">
    <location>
        <begin position="871"/>
        <end position="1021"/>
    </location>
</feature>
<dbReference type="FunFam" id="3.40.50.1010:FF:000047">
    <property type="entry name" value="Blast:Telomerase-binding protein EST1A"/>
    <property type="match status" value="1"/>
</dbReference>
<reference evidence="8" key="1">
    <citation type="submission" date="2014-11" db="EMBL/GenBank/DDBJ databases">
        <authorList>
            <person name="Geib S."/>
        </authorList>
    </citation>
    <scope>NUCLEOTIDE SEQUENCE</scope>
</reference>
<dbReference type="EMBL" id="GBXI01009955">
    <property type="protein sequence ID" value="JAD04337.1"/>
    <property type="molecule type" value="Transcribed_RNA"/>
</dbReference>
<keyword evidence="3" id="KW-0963">Cytoplasm</keyword>
<dbReference type="GO" id="GO:0070034">
    <property type="term" value="F:telomerase RNA binding"/>
    <property type="evidence" value="ECO:0007669"/>
    <property type="project" value="TreeGrafter"/>
</dbReference>
<dbReference type="PANTHER" id="PTHR15696">
    <property type="entry name" value="SMG-7 SUPPRESSOR WITH MORPHOLOGICAL EFFECT ON GENITALIA PROTEIN 7"/>
    <property type="match status" value="1"/>
</dbReference>
<accession>A0A0A1WZT8</accession>
<dbReference type="InterPro" id="IPR019458">
    <property type="entry name" value="Est1-like_N"/>
</dbReference>
<protein>
    <submittedName>
        <fullName evidence="8">Telomerase-binding protein EST1A</fullName>
    </submittedName>
</protein>
<evidence type="ECO:0000256" key="5">
    <source>
        <dbReference type="ARBA" id="ARBA00023242"/>
    </source>
</evidence>
<dbReference type="Gene3D" id="1.25.40.10">
    <property type="entry name" value="Tetratricopeptide repeat domain"/>
    <property type="match status" value="1"/>
</dbReference>
<dbReference type="GO" id="GO:0000184">
    <property type="term" value="P:nuclear-transcribed mRNA catabolic process, nonsense-mediated decay"/>
    <property type="evidence" value="ECO:0007669"/>
    <property type="project" value="UniProtKB-KW"/>
</dbReference>
<dbReference type="AlphaFoldDB" id="A0A0A1WZT8"/>
<dbReference type="PANTHER" id="PTHR15696:SF0">
    <property type="entry name" value="TELOMERASE-BINDING PROTEIN EST1A"/>
    <property type="match status" value="1"/>
</dbReference>
<dbReference type="GO" id="GO:0005737">
    <property type="term" value="C:cytoplasm"/>
    <property type="evidence" value="ECO:0007669"/>
    <property type="project" value="UniProtKB-SubCell"/>
</dbReference>
<feature type="region of interest" description="Disordered" evidence="6">
    <location>
        <begin position="468"/>
        <end position="489"/>
    </location>
</feature>
<dbReference type="Gene3D" id="3.40.50.1010">
    <property type="entry name" value="5'-nuclease"/>
    <property type="match status" value="1"/>
</dbReference>
<dbReference type="Pfam" id="PF13638">
    <property type="entry name" value="PIN_4"/>
    <property type="match status" value="1"/>
</dbReference>
<dbReference type="InterPro" id="IPR029060">
    <property type="entry name" value="PIN-like_dom_sf"/>
</dbReference>
<comment type="subcellular location">
    <subcellularLocation>
        <location evidence="2">Cytoplasm</location>
    </subcellularLocation>
    <subcellularLocation>
        <location evidence="1">Nucleus</location>
    </subcellularLocation>
</comment>
<name>A0A0A1WZT8_ZEUCU</name>
<dbReference type="GO" id="GO:0042162">
    <property type="term" value="F:telomeric DNA binding"/>
    <property type="evidence" value="ECO:0007669"/>
    <property type="project" value="TreeGrafter"/>
</dbReference>
<evidence type="ECO:0000256" key="4">
    <source>
        <dbReference type="ARBA" id="ARBA00023161"/>
    </source>
</evidence>
<organism evidence="8">
    <name type="scientific">Zeugodacus cucurbitae</name>
    <name type="common">Melon fruit fly</name>
    <name type="synonym">Bactrocera cucurbitae</name>
    <dbReference type="NCBI Taxonomy" id="28588"/>
    <lineage>
        <taxon>Eukaryota</taxon>
        <taxon>Metazoa</taxon>
        <taxon>Ecdysozoa</taxon>
        <taxon>Arthropoda</taxon>
        <taxon>Hexapoda</taxon>
        <taxon>Insecta</taxon>
        <taxon>Pterygota</taxon>
        <taxon>Neoptera</taxon>
        <taxon>Endopterygota</taxon>
        <taxon>Diptera</taxon>
        <taxon>Brachycera</taxon>
        <taxon>Muscomorpha</taxon>
        <taxon>Tephritoidea</taxon>
        <taxon>Tephritidae</taxon>
        <taxon>Zeugodacus</taxon>
        <taxon>Zeugodacus</taxon>
    </lineage>
</organism>
<dbReference type="InterPro" id="IPR011990">
    <property type="entry name" value="TPR-like_helical_dom_sf"/>
</dbReference>
<gene>
    <name evidence="8" type="primary">SMG6</name>
    <name evidence="8" type="ORF">g.56144</name>
</gene>
<dbReference type="SMART" id="SM00670">
    <property type="entry name" value="PINc"/>
    <property type="match status" value="1"/>
</dbReference>
<proteinExistence type="predicted"/>
<keyword evidence="5" id="KW-0539">Nucleus</keyword>